<evidence type="ECO:0000313" key="2">
    <source>
        <dbReference type="Proteomes" id="UP000545507"/>
    </source>
</evidence>
<reference evidence="1 2" key="1">
    <citation type="submission" date="2019-09" db="EMBL/GenBank/DDBJ databases">
        <title>Hydrogenophaga aromatica sp. nov., isolated from a para-xylene-degrading enrichment culture.</title>
        <authorList>
            <person name="Tancsics A."/>
            <person name="Banerjee S."/>
        </authorList>
    </citation>
    <scope>NUCLEOTIDE SEQUENCE [LARGE SCALE GENOMIC DNA]</scope>
    <source>
        <strain evidence="1 2">D2P1</strain>
    </source>
</reference>
<evidence type="ECO:0000313" key="1">
    <source>
        <dbReference type="EMBL" id="NWF46035.1"/>
    </source>
</evidence>
<proteinExistence type="predicted"/>
<comment type="caution">
    <text evidence="1">The sequence shown here is derived from an EMBL/GenBank/DDBJ whole genome shotgun (WGS) entry which is preliminary data.</text>
</comment>
<sequence length="107" mass="12052">MIFSNGNAPPTKQAFEVLMKIPNFFRRVFRSQNPPPELEECPDLQQAWSLSARLAAVSDLYILIVPSDLAALIKEAKMLHPEVAHHAIRRDAAVREWTDSAKQSESP</sequence>
<accession>A0A7Y8KWZ0</accession>
<dbReference type="EMBL" id="VYGV01000011">
    <property type="protein sequence ID" value="NWF46035.1"/>
    <property type="molecule type" value="Genomic_DNA"/>
</dbReference>
<dbReference type="Proteomes" id="UP000545507">
    <property type="component" value="Unassembled WGS sequence"/>
</dbReference>
<organism evidence="1 2">
    <name type="scientific">Hydrogenophaga aromaticivorans</name>
    <dbReference type="NCBI Taxonomy" id="2610898"/>
    <lineage>
        <taxon>Bacteria</taxon>
        <taxon>Pseudomonadati</taxon>
        <taxon>Pseudomonadota</taxon>
        <taxon>Betaproteobacteria</taxon>
        <taxon>Burkholderiales</taxon>
        <taxon>Comamonadaceae</taxon>
        <taxon>Hydrogenophaga</taxon>
    </lineage>
</organism>
<gene>
    <name evidence="1" type="ORF">F3K02_12350</name>
</gene>
<dbReference type="RefSeq" id="WP_177135943.1">
    <property type="nucleotide sequence ID" value="NZ_VYGV01000011.1"/>
</dbReference>
<name>A0A7Y8KWZ0_9BURK</name>
<protein>
    <submittedName>
        <fullName evidence="1">Uncharacterized protein</fullName>
    </submittedName>
</protein>
<keyword evidence="2" id="KW-1185">Reference proteome</keyword>
<dbReference type="AlphaFoldDB" id="A0A7Y8KWZ0"/>